<keyword evidence="1" id="KW-1015">Disulfide bond</keyword>
<dbReference type="SUPFAM" id="SSF48726">
    <property type="entry name" value="Immunoglobulin"/>
    <property type="match status" value="1"/>
</dbReference>
<dbReference type="InterPro" id="IPR013783">
    <property type="entry name" value="Ig-like_fold"/>
</dbReference>
<comment type="caution">
    <text evidence="3">The sequence shown here is derived from an EMBL/GenBank/DDBJ whole genome shotgun (WGS) entry which is preliminary data.</text>
</comment>
<dbReference type="Proteomes" id="UP000288216">
    <property type="component" value="Unassembled WGS sequence"/>
</dbReference>
<dbReference type="EMBL" id="BFAA01149492">
    <property type="protein sequence ID" value="GCB85419.1"/>
    <property type="molecule type" value="Genomic_DNA"/>
</dbReference>
<sequence>MPSIPEEPEIPENEMERFTMPDFIKPIQNIDVTEGKDAVLECQVTGLPYPAITWYHNGHKLESTDERRMTQCT</sequence>
<name>A0A401QJ86_SCYTO</name>
<dbReference type="AlphaFoldDB" id="A0A401QJ86"/>
<organism evidence="3 4">
    <name type="scientific">Scyliorhinus torazame</name>
    <name type="common">Cloudy catshark</name>
    <name type="synonym">Catulus torazame</name>
    <dbReference type="NCBI Taxonomy" id="75743"/>
    <lineage>
        <taxon>Eukaryota</taxon>
        <taxon>Metazoa</taxon>
        <taxon>Chordata</taxon>
        <taxon>Craniata</taxon>
        <taxon>Vertebrata</taxon>
        <taxon>Chondrichthyes</taxon>
        <taxon>Elasmobranchii</taxon>
        <taxon>Galeomorphii</taxon>
        <taxon>Galeoidea</taxon>
        <taxon>Carcharhiniformes</taxon>
        <taxon>Scyliorhinidae</taxon>
        <taxon>Scyliorhinus</taxon>
    </lineage>
</organism>
<dbReference type="InterPro" id="IPR013098">
    <property type="entry name" value="Ig_I-set"/>
</dbReference>
<evidence type="ECO:0000313" key="4">
    <source>
        <dbReference type="Proteomes" id="UP000288216"/>
    </source>
</evidence>
<proteinExistence type="predicted"/>
<dbReference type="InterPro" id="IPR036179">
    <property type="entry name" value="Ig-like_dom_sf"/>
</dbReference>
<evidence type="ECO:0000313" key="3">
    <source>
        <dbReference type="EMBL" id="GCB85419.1"/>
    </source>
</evidence>
<dbReference type="OrthoDB" id="8917932at2759"/>
<evidence type="ECO:0000256" key="1">
    <source>
        <dbReference type="ARBA" id="ARBA00023157"/>
    </source>
</evidence>
<dbReference type="PANTHER" id="PTHR47633">
    <property type="entry name" value="IMMUNOGLOBULIN"/>
    <property type="match status" value="1"/>
</dbReference>
<dbReference type="Pfam" id="PF07679">
    <property type="entry name" value="I-set"/>
    <property type="match status" value="1"/>
</dbReference>
<keyword evidence="4" id="KW-1185">Reference proteome</keyword>
<reference evidence="3 4" key="1">
    <citation type="journal article" date="2018" name="Nat. Ecol. Evol.">
        <title>Shark genomes provide insights into elasmobranch evolution and the origin of vertebrates.</title>
        <authorList>
            <person name="Hara Y"/>
            <person name="Yamaguchi K"/>
            <person name="Onimaru K"/>
            <person name="Kadota M"/>
            <person name="Koyanagi M"/>
            <person name="Keeley SD"/>
            <person name="Tatsumi K"/>
            <person name="Tanaka K"/>
            <person name="Motone F"/>
            <person name="Kageyama Y"/>
            <person name="Nozu R"/>
            <person name="Adachi N"/>
            <person name="Nishimura O"/>
            <person name="Nakagawa R"/>
            <person name="Tanegashima C"/>
            <person name="Kiyatake I"/>
            <person name="Matsumoto R"/>
            <person name="Murakumo K"/>
            <person name="Nishida K"/>
            <person name="Terakita A"/>
            <person name="Kuratani S"/>
            <person name="Sato K"/>
            <person name="Hyodo S Kuraku.S."/>
        </authorList>
    </citation>
    <scope>NUCLEOTIDE SEQUENCE [LARGE SCALE GENOMIC DNA]</scope>
</reference>
<dbReference type="STRING" id="75743.A0A401QJ86"/>
<feature type="domain" description="Ig-like" evidence="2">
    <location>
        <begin position="21"/>
        <end position="73"/>
    </location>
</feature>
<gene>
    <name evidence="3" type="ORF">scyTo_0026020</name>
</gene>
<protein>
    <recommendedName>
        <fullName evidence="2">Ig-like domain-containing protein</fullName>
    </recommendedName>
</protein>
<dbReference type="PANTHER" id="PTHR47633:SF3">
    <property type="entry name" value="STRIATED MUSCLE PREFERENTIALLY EXPRESSED PROTEIN KINASE"/>
    <property type="match status" value="1"/>
</dbReference>
<dbReference type="InterPro" id="IPR007110">
    <property type="entry name" value="Ig-like_dom"/>
</dbReference>
<dbReference type="PROSITE" id="PS50835">
    <property type="entry name" value="IG_LIKE"/>
    <property type="match status" value="1"/>
</dbReference>
<dbReference type="GO" id="GO:0004674">
    <property type="term" value="F:protein serine/threonine kinase activity"/>
    <property type="evidence" value="ECO:0007669"/>
    <property type="project" value="UniProtKB-KW"/>
</dbReference>
<dbReference type="Gene3D" id="2.60.40.10">
    <property type="entry name" value="Immunoglobulins"/>
    <property type="match status" value="1"/>
</dbReference>
<accession>A0A401QJ86</accession>
<evidence type="ECO:0000259" key="2">
    <source>
        <dbReference type="PROSITE" id="PS50835"/>
    </source>
</evidence>